<dbReference type="OrthoDB" id="272987at2759"/>
<dbReference type="GO" id="GO:0000139">
    <property type="term" value="C:Golgi membrane"/>
    <property type="evidence" value="ECO:0007669"/>
    <property type="project" value="UniProtKB-SubCell"/>
</dbReference>
<dbReference type="InterPro" id="IPR048368">
    <property type="entry name" value="COG6_N"/>
</dbReference>
<keyword evidence="7 11" id="KW-0653">Protein transport</keyword>
<proteinExistence type="inferred from homology"/>
<evidence type="ECO:0000313" key="15">
    <source>
        <dbReference type="Proteomes" id="UP000235965"/>
    </source>
</evidence>
<comment type="caution">
    <text evidence="14">The sequence shown here is derived from an EMBL/GenBank/DDBJ whole genome shotgun (WGS) entry which is preliminary data.</text>
</comment>
<evidence type="ECO:0000256" key="3">
    <source>
        <dbReference type="ARBA" id="ARBA00011023"/>
    </source>
</evidence>
<dbReference type="PANTHER" id="PTHR21506">
    <property type="entry name" value="COMPONENT OF OLIGOMERIC GOLGI COMPLEX 6"/>
    <property type="match status" value="1"/>
</dbReference>
<dbReference type="EMBL" id="NEVH01002981">
    <property type="protein sequence ID" value="PNF41221.1"/>
    <property type="molecule type" value="Genomic_DNA"/>
</dbReference>
<evidence type="ECO:0000256" key="7">
    <source>
        <dbReference type="ARBA" id="ARBA00022927"/>
    </source>
</evidence>
<dbReference type="SMART" id="SM01087">
    <property type="entry name" value="COG6"/>
    <property type="match status" value="1"/>
</dbReference>
<dbReference type="FunCoup" id="A0A2J7RK71">
    <property type="interactions" value="1024"/>
</dbReference>
<keyword evidence="6 11" id="KW-0813">Transport</keyword>
<evidence type="ECO:0000256" key="6">
    <source>
        <dbReference type="ARBA" id="ARBA00022448"/>
    </source>
</evidence>
<comment type="subcellular location">
    <subcellularLocation>
        <location evidence="2 11">Golgi apparatus membrane</location>
        <topology evidence="2 11">Peripheral membrane protein</topology>
    </subcellularLocation>
</comment>
<keyword evidence="15" id="KW-1185">Reference proteome</keyword>
<accession>A0A2J7RK71</accession>
<gene>
    <name evidence="14" type="ORF">B7P43_G01478</name>
</gene>
<dbReference type="Pfam" id="PF06419">
    <property type="entry name" value="COG6_N"/>
    <property type="match status" value="1"/>
</dbReference>
<evidence type="ECO:0000256" key="11">
    <source>
        <dbReference type="RuleBase" id="RU365075"/>
    </source>
</evidence>
<dbReference type="AlphaFoldDB" id="A0A2J7RK71"/>
<keyword evidence="9 11" id="KW-0472">Membrane</keyword>
<dbReference type="STRING" id="105785.A0A2J7RK71"/>
<dbReference type="Proteomes" id="UP000235965">
    <property type="component" value="Unassembled WGS sequence"/>
</dbReference>
<evidence type="ECO:0000256" key="8">
    <source>
        <dbReference type="ARBA" id="ARBA00023034"/>
    </source>
</evidence>
<reference evidence="14 15" key="1">
    <citation type="submission" date="2017-12" db="EMBL/GenBank/DDBJ databases">
        <title>Hemimetabolous genomes reveal molecular basis of termite eusociality.</title>
        <authorList>
            <person name="Harrison M.C."/>
            <person name="Jongepier E."/>
            <person name="Robertson H.M."/>
            <person name="Arning N."/>
            <person name="Bitard-Feildel T."/>
            <person name="Chao H."/>
            <person name="Childers C.P."/>
            <person name="Dinh H."/>
            <person name="Doddapaneni H."/>
            <person name="Dugan S."/>
            <person name="Gowin J."/>
            <person name="Greiner C."/>
            <person name="Han Y."/>
            <person name="Hu H."/>
            <person name="Hughes D.S.T."/>
            <person name="Huylmans A.-K."/>
            <person name="Kemena C."/>
            <person name="Kremer L.P.M."/>
            <person name="Lee S.L."/>
            <person name="Lopez-Ezquerra A."/>
            <person name="Mallet L."/>
            <person name="Monroy-Kuhn J.M."/>
            <person name="Moser A."/>
            <person name="Murali S.C."/>
            <person name="Muzny D.M."/>
            <person name="Otani S."/>
            <person name="Piulachs M.-D."/>
            <person name="Poelchau M."/>
            <person name="Qu J."/>
            <person name="Schaub F."/>
            <person name="Wada-Katsumata A."/>
            <person name="Worley K.C."/>
            <person name="Xie Q."/>
            <person name="Ylla G."/>
            <person name="Poulsen M."/>
            <person name="Gibbs R.A."/>
            <person name="Schal C."/>
            <person name="Richards S."/>
            <person name="Belles X."/>
            <person name="Korb J."/>
            <person name="Bornberg-Bauer E."/>
        </authorList>
    </citation>
    <scope>NUCLEOTIDE SEQUENCE [LARGE SCALE GENOMIC DNA]</scope>
    <source>
        <tissue evidence="14">Whole body</tissue>
    </source>
</reference>
<keyword evidence="8 11" id="KW-0333">Golgi apparatus</keyword>
<organism evidence="14 15">
    <name type="scientific">Cryptotermes secundus</name>
    <dbReference type="NCBI Taxonomy" id="105785"/>
    <lineage>
        <taxon>Eukaryota</taxon>
        <taxon>Metazoa</taxon>
        <taxon>Ecdysozoa</taxon>
        <taxon>Arthropoda</taxon>
        <taxon>Hexapoda</taxon>
        <taxon>Insecta</taxon>
        <taxon>Pterygota</taxon>
        <taxon>Neoptera</taxon>
        <taxon>Polyneoptera</taxon>
        <taxon>Dictyoptera</taxon>
        <taxon>Blattodea</taxon>
        <taxon>Blattoidea</taxon>
        <taxon>Termitoidae</taxon>
        <taxon>Kalotermitidae</taxon>
        <taxon>Cryptotermitinae</taxon>
        <taxon>Cryptotermes</taxon>
    </lineage>
</organism>
<feature type="domain" description="Conserved oligomeric complex COG6 N-terminal" evidence="12">
    <location>
        <begin position="55"/>
        <end position="167"/>
    </location>
</feature>
<dbReference type="GO" id="GO:0015031">
    <property type="term" value="P:protein transport"/>
    <property type="evidence" value="ECO:0007669"/>
    <property type="project" value="UniProtKB-KW"/>
</dbReference>
<dbReference type="Pfam" id="PF20653">
    <property type="entry name" value="COG6_C"/>
    <property type="match status" value="1"/>
</dbReference>
<comment type="similarity">
    <text evidence="3 11">Belongs to the COG6 family.</text>
</comment>
<dbReference type="PANTHER" id="PTHR21506:SF0">
    <property type="entry name" value="CONSERVED OLIGOMERIC GOLGI COMPLEX SUBUNIT 6"/>
    <property type="match status" value="1"/>
</dbReference>
<evidence type="ECO:0000259" key="13">
    <source>
        <dbReference type="Pfam" id="PF20653"/>
    </source>
</evidence>
<dbReference type="InterPro" id="IPR048369">
    <property type="entry name" value="COG6_C"/>
</dbReference>
<evidence type="ECO:0000256" key="9">
    <source>
        <dbReference type="ARBA" id="ARBA00023136"/>
    </source>
</evidence>
<comment type="subunit">
    <text evidence="4">Component of the conserved oligomeric Golgi complex which is composed of eight different subunits and is required for normal Golgi morphology and localization.</text>
</comment>
<evidence type="ECO:0000256" key="2">
    <source>
        <dbReference type="ARBA" id="ARBA00004395"/>
    </source>
</evidence>
<name>A0A2J7RK71_9NEOP</name>
<dbReference type="InterPro" id="IPR016159">
    <property type="entry name" value="Cullin_repeat-like_dom_sf"/>
</dbReference>
<dbReference type="InParanoid" id="A0A2J7RK71"/>
<protein>
    <recommendedName>
        <fullName evidence="5 11">Conserved oligomeric Golgi complex subunit 6</fullName>
        <shortName evidence="11">COG complex subunit 6</shortName>
    </recommendedName>
    <alternativeName>
        <fullName evidence="10 11">Component of oligomeric Golgi complex 6</fullName>
    </alternativeName>
</protein>
<comment type="function">
    <text evidence="1 11">Required for normal Golgi function.</text>
</comment>
<feature type="domain" description="Conserved Oligomeric Golgi complex subunit 6 C-terminal" evidence="13">
    <location>
        <begin position="201"/>
        <end position="644"/>
    </location>
</feature>
<evidence type="ECO:0000256" key="1">
    <source>
        <dbReference type="ARBA" id="ARBA00003627"/>
    </source>
</evidence>
<evidence type="ECO:0000313" key="14">
    <source>
        <dbReference type="EMBL" id="PNF41221.1"/>
    </source>
</evidence>
<evidence type="ECO:0000256" key="5">
    <source>
        <dbReference type="ARBA" id="ARBA00020973"/>
    </source>
</evidence>
<dbReference type="InterPro" id="IPR010490">
    <property type="entry name" value="COG6"/>
</dbReference>
<sequence length="646" mass="72188">MSEGCGARKEMNNVAMSVHDSGEKGVGSGLCKRLNKILETRLENDKETLEALKELSTFFTENTLQARRNLRSKIEKRSLAINEEFLSAFSEVKEALDAIYRDVSEMNSSVQNMTARLQATKTQTRHLIDQTTKLQGESQKLCMQQEVAGAFLRSFQLSSAEQAVLHGSSREAEITDEFFTVLDRVQSIHSNGRMLMQSGHQTAALEIMEQMALYQEAALERLYRWTQSHCRNIESGDTSALLSQAMSRLQGRPILFKYVLDEYCASRRSVLVRAFIDALTQGGPGGTPKPIEMHAHDPKRYVGDMLAWLHQTMPNERENLLILLKSCNKTDVAEQVRQALCNITEGVCHPLKVRVEHILAAADIGATVLYSITNLVRFYQQVIGQVILGSLLQSTLQELQELSEQTFLLALQSQVKQQLSERIDTPPSDLSPSPSVSQLLNLLREVLSVGSIAERRQQDLTKIVSSIVDPLLQAINESATRLSTTDMAVYLLNCIYQMQSTLSLYEFMDERLERLQAQSDAQLDTLTSEQASSLVANLNLGPIYTILQDQGKGCLSSIPGMEPAGLKNFLSKLDAFLVMPDMLLLPQIGLLLSSLHRSTVQHRAFEVIAAIYRQLYEAVHDAENLYQNPGILMPRTPDQVLKLLTG</sequence>
<evidence type="ECO:0000259" key="12">
    <source>
        <dbReference type="Pfam" id="PF06419"/>
    </source>
</evidence>
<evidence type="ECO:0000256" key="4">
    <source>
        <dbReference type="ARBA" id="ARBA00011166"/>
    </source>
</evidence>
<dbReference type="SUPFAM" id="SSF74788">
    <property type="entry name" value="Cullin repeat-like"/>
    <property type="match status" value="1"/>
</dbReference>
<dbReference type="GO" id="GO:0017119">
    <property type="term" value="C:Golgi transport complex"/>
    <property type="evidence" value="ECO:0007669"/>
    <property type="project" value="UniProtKB-UniRule"/>
</dbReference>
<evidence type="ECO:0000256" key="10">
    <source>
        <dbReference type="ARBA" id="ARBA00031348"/>
    </source>
</evidence>
<dbReference type="GO" id="GO:0006891">
    <property type="term" value="P:intra-Golgi vesicle-mediated transport"/>
    <property type="evidence" value="ECO:0007669"/>
    <property type="project" value="UniProtKB-UniRule"/>
</dbReference>